<dbReference type="AlphaFoldDB" id="C5K5N4"/>
<dbReference type="RefSeq" id="XP_002788395.1">
    <property type="nucleotide sequence ID" value="XM_002788349.1"/>
</dbReference>
<dbReference type="OMA" id="RHRYLNE"/>
<dbReference type="InParanoid" id="C5K5N4"/>
<reference evidence="1 2" key="1">
    <citation type="submission" date="2008-07" db="EMBL/GenBank/DDBJ databases">
        <authorList>
            <person name="El-Sayed N."/>
            <person name="Caler E."/>
            <person name="Inman J."/>
            <person name="Amedeo P."/>
            <person name="Hass B."/>
            <person name="Wortman J."/>
        </authorList>
    </citation>
    <scope>NUCLEOTIDE SEQUENCE [LARGE SCALE GENOMIC DNA]</scope>
    <source>
        <strain evidence="2">ATCC 50983 / TXsc</strain>
    </source>
</reference>
<dbReference type="EMBL" id="GG670703">
    <property type="protein sequence ID" value="EER20191.1"/>
    <property type="molecule type" value="Genomic_DNA"/>
</dbReference>
<dbReference type="GeneID" id="9053742"/>
<protein>
    <submittedName>
        <fullName evidence="1">Uncharacterized protein</fullName>
    </submittedName>
</protein>
<proteinExistence type="predicted"/>
<name>C5K5N4_PERM5</name>
<evidence type="ECO:0000313" key="1">
    <source>
        <dbReference type="EMBL" id="EER20191.1"/>
    </source>
</evidence>
<organism evidence="2">
    <name type="scientific">Perkinsus marinus (strain ATCC 50983 / TXsc)</name>
    <dbReference type="NCBI Taxonomy" id="423536"/>
    <lineage>
        <taxon>Eukaryota</taxon>
        <taxon>Sar</taxon>
        <taxon>Alveolata</taxon>
        <taxon>Perkinsozoa</taxon>
        <taxon>Perkinsea</taxon>
        <taxon>Perkinsida</taxon>
        <taxon>Perkinsidae</taxon>
        <taxon>Perkinsus</taxon>
    </lineage>
</organism>
<dbReference type="OrthoDB" id="438615at2759"/>
<accession>C5K5N4</accession>
<gene>
    <name evidence="1" type="ORF">Pmar_PMAR015181</name>
</gene>
<sequence>MPGVLARLQELLNVQPERRGDNLRCFFDTFNQQDPPTPVSARNYDHAADEFTGLGRNSRPRPVTDISGVVRKLHDRNGQLFNVAPNSDARHSPKWFSARSISSAARSLISWGFPWVRNEVLRESWGTTFIWDDASVELFSVSAFNKKIISVPLAANNHSPERRDLAILAYCCGLFLTRDLVYYCDVCSSCVKLRGLHVDQQLQCLARHFNSSGHTDNQGSLPGRANRGRLSVFPYFFIDHPCFKELSALDFMDNLKSDVLNPSLKRFAATLREKLRPDVHFVYIHKGMGRFFCLAHRHEFEVQSASRRNNVPFILNEGTCPYNDVIEASLQRLKQENFGLPTEQSTLASDGEGELRLSETYVPLPIDILMNLNPFLYRGGGNRSLLDPHYMAIGVTLLILHLLRPEFVRSTMNHKDPEESNVMKNIGTS</sequence>
<evidence type="ECO:0000313" key="2">
    <source>
        <dbReference type="Proteomes" id="UP000007800"/>
    </source>
</evidence>
<dbReference type="Proteomes" id="UP000007800">
    <property type="component" value="Unassembled WGS sequence"/>
</dbReference>
<keyword evidence="2" id="KW-1185">Reference proteome</keyword>